<dbReference type="InterPro" id="IPR050863">
    <property type="entry name" value="CenT-Element_Derived"/>
</dbReference>
<protein>
    <recommendedName>
        <fullName evidence="3">HTH CENPB-type domain-containing protein</fullName>
    </recommendedName>
</protein>
<feature type="region of interest" description="Disordered" evidence="2">
    <location>
        <begin position="577"/>
        <end position="611"/>
    </location>
</feature>
<name>M5G4K2_DACPD</name>
<dbReference type="STRING" id="1858805.M5G4K2"/>
<dbReference type="SUPFAM" id="SSF46689">
    <property type="entry name" value="Homeodomain-like"/>
    <property type="match status" value="2"/>
</dbReference>
<dbReference type="PROSITE" id="PS51253">
    <property type="entry name" value="HTH_CENPB"/>
    <property type="match status" value="1"/>
</dbReference>
<dbReference type="Pfam" id="PF03221">
    <property type="entry name" value="HTH_Tnp_Tc5"/>
    <property type="match status" value="1"/>
</dbReference>
<dbReference type="HOGENOM" id="CLU_319341_0_0_1"/>
<dbReference type="GO" id="GO:0005634">
    <property type="term" value="C:nucleus"/>
    <property type="evidence" value="ECO:0007669"/>
    <property type="project" value="TreeGrafter"/>
</dbReference>
<dbReference type="AlphaFoldDB" id="M5G4K2"/>
<evidence type="ECO:0000313" key="4">
    <source>
        <dbReference type="EMBL" id="EJT98667.1"/>
    </source>
</evidence>
<feature type="compositionally biased region" description="Low complexity" evidence="2">
    <location>
        <begin position="100"/>
        <end position="127"/>
    </location>
</feature>
<accession>M5G4K2</accession>
<sequence length="910" mass="98061">MTRRHPTTDTNTSNALRMHSFVFPAHSEGHHGQTHTSMNAVQLSPDQHEQQLLYDQVINHSPVHAHGPWGQQGFPPQAFMIAQNTHDSTSQTHFQSDSQPGQLPSSSSATSLTSGSPTATSTSAAARPRTRSQTKRDAQAARAAAVLHAGMSMLPPPVPPLPVNIAPAPIVPTANGTSSSSSHTSIQIRRGIKTATDATSALPRSTSDPTGLGMQGVKTRLRARKEAEEVKPPPLSVTIAQSAGQLMFAGTVSGGVSPHTTVNSANQSPITFAHPPNPPWAHLSYTPTHSRTMTPTSTTPSLHSSAYSTSSLSPPSLTSATTSSGSSSRRAPKRKAKLTNHLRKEMLEFAEKHPKMTQTDIGIRFEVERSTVSKTLKNRSSILRELEDGRVGPKNRPTKYPDVEEQMSPWVARLTEQNVSISDAMIREKALQIAETLGHTPRFKASVGWVSGFKNRHQIRKGVVGGGTIEDEHMEEEEEPPTMAKRRRTGRSNAKSTGGEVTEEETEREEETSTLANSSQFSSGFSAVSSGSLTIYDPSFEDYATGDSQELAGKLDAQPDLGAEQDMLVEKSAAPVQHLPESRRRAFSNASAPGSSPAHLDGFVSPTGSFGSQAQVQFPQATSEPMSSATSSPLQPLQHNLRADGFLFPALAEEPSLPEQTSTPSNEMSNMVLFTPPQQLPRSSSSRNTLHAFLPSTDTIIEDDEHGSGDASEAAYHAAFGPLGTPFTLSSSSGNHLAGAFQHSVSGFHQLQGELASHSQTTLSMAPPSITRSGVPPMQHAMSELVVSQTNGFPRHHRLHRSHSQSEVLFASRDMISVEHGQQPEMPFHQIAEQFSRPDFVPQGGPSQMGAFPPSQVTTSADPASKIAWLDHTLTQFAGDLSEDELLMFRQVRERMRQQQANDLMAGQNA</sequence>
<dbReference type="RefSeq" id="XP_040625565.1">
    <property type="nucleotide sequence ID" value="XM_040770586.1"/>
</dbReference>
<evidence type="ECO:0000256" key="1">
    <source>
        <dbReference type="ARBA" id="ARBA00023125"/>
    </source>
</evidence>
<feature type="region of interest" description="Disordered" evidence="2">
    <location>
        <begin position="86"/>
        <end position="144"/>
    </location>
</feature>
<evidence type="ECO:0000313" key="5">
    <source>
        <dbReference type="Proteomes" id="UP000030653"/>
    </source>
</evidence>
<feature type="region of interest" description="Disordered" evidence="2">
    <location>
        <begin position="464"/>
        <end position="523"/>
    </location>
</feature>
<keyword evidence="5" id="KW-1185">Reference proteome</keyword>
<dbReference type="InterPro" id="IPR009057">
    <property type="entry name" value="Homeodomain-like_sf"/>
</dbReference>
<feature type="region of interest" description="Disordered" evidence="2">
    <location>
        <begin position="281"/>
        <end position="337"/>
    </location>
</feature>
<feature type="compositionally biased region" description="Polar residues" evidence="2">
    <location>
        <begin position="86"/>
        <end position="99"/>
    </location>
</feature>
<dbReference type="InterPro" id="IPR006600">
    <property type="entry name" value="HTH_CenpB_DNA-bd_dom"/>
</dbReference>
<dbReference type="GeneID" id="63685648"/>
<feature type="compositionally biased region" description="Acidic residues" evidence="2">
    <location>
        <begin position="501"/>
        <end position="512"/>
    </location>
</feature>
<dbReference type="PANTHER" id="PTHR19303">
    <property type="entry name" value="TRANSPOSON"/>
    <property type="match status" value="1"/>
</dbReference>
<dbReference type="GO" id="GO:0003677">
    <property type="term" value="F:DNA binding"/>
    <property type="evidence" value="ECO:0007669"/>
    <property type="project" value="UniProtKB-KW"/>
</dbReference>
<dbReference type="Gene3D" id="1.10.10.60">
    <property type="entry name" value="Homeodomain-like"/>
    <property type="match status" value="2"/>
</dbReference>
<organism evidence="4 5">
    <name type="scientific">Dacryopinax primogenitus (strain DJM 731)</name>
    <name type="common">Brown rot fungus</name>
    <dbReference type="NCBI Taxonomy" id="1858805"/>
    <lineage>
        <taxon>Eukaryota</taxon>
        <taxon>Fungi</taxon>
        <taxon>Dikarya</taxon>
        <taxon>Basidiomycota</taxon>
        <taxon>Agaricomycotina</taxon>
        <taxon>Dacrymycetes</taxon>
        <taxon>Dacrymycetales</taxon>
        <taxon>Dacrymycetaceae</taxon>
        <taxon>Dacryopinax</taxon>
    </lineage>
</organism>
<dbReference type="SMART" id="SM00674">
    <property type="entry name" value="CENPB"/>
    <property type="match status" value="1"/>
</dbReference>
<evidence type="ECO:0000259" key="3">
    <source>
        <dbReference type="PROSITE" id="PS51253"/>
    </source>
</evidence>
<feature type="domain" description="HTH CENPB-type" evidence="3">
    <location>
        <begin position="391"/>
        <end position="463"/>
    </location>
</feature>
<proteinExistence type="predicted"/>
<dbReference type="PANTHER" id="PTHR19303:SF70">
    <property type="entry name" value="HTH CENPB-TYPE DOMAIN-CONTAINING PROTEIN"/>
    <property type="match status" value="1"/>
</dbReference>
<dbReference type="EMBL" id="JH795872">
    <property type="protein sequence ID" value="EJT98667.1"/>
    <property type="molecule type" value="Genomic_DNA"/>
</dbReference>
<gene>
    <name evidence="4" type="ORF">DACRYDRAFT_118476</name>
</gene>
<keyword evidence="1" id="KW-0238">DNA-binding</keyword>
<dbReference type="Proteomes" id="UP000030653">
    <property type="component" value="Unassembled WGS sequence"/>
</dbReference>
<reference evidence="4 5" key="1">
    <citation type="journal article" date="2012" name="Science">
        <title>The Paleozoic origin of enzymatic lignin decomposition reconstructed from 31 fungal genomes.</title>
        <authorList>
            <person name="Floudas D."/>
            <person name="Binder M."/>
            <person name="Riley R."/>
            <person name="Barry K."/>
            <person name="Blanchette R.A."/>
            <person name="Henrissat B."/>
            <person name="Martinez A.T."/>
            <person name="Otillar R."/>
            <person name="Spatafora J.W."/>
            <person name="Yadav J.S."/>
            <person name="Aerts A."/>
            <person name="Benoit I."/>
            <person name="Boyd A."/>
            <person name="Carlson A."/>
            <person name="Copeland A."/>
            <person name="Coutinho P.M."/>
            <person name="de Vries R.P."/>
            <person name="Ferreira P."/>
            <person name="Findley K."/>
            <person name="Foster B."/>
            <person name="Gaskell J."/>
            <person name="Glotzer D."/>
            <person name="Gorecki P."/>
            <person name="Heitman J."/>
            <person name="Hesse C."/>
            <person name="Hori C."/>
            <person name="Igarashi K."/>
            <person name="Jurgens J.A."/>
            <person name="Kallen N."/>
            <person name="Kersten P."/>
            <person name="Kohler A."/>
            <person name="Kuees U."/>
            <person name="Kumar T.K.A."/>
            <person name="Kuo A."/>
            <person name="LaButti K."/>
            <person name="Larrondo L.F."/>
            <person name="Lindquist E."/>
            <person name="Ling A."/>
            <person name="Lombard V."/>
            <person name="Lucas S."/>
            <person name="Lundell T."/>
            <person name="Martin R."/>
            <person name="McLaughlin D.J."/>
            <person name="Morgenstern I."/>
            <person name="Morin E."/>
            <person name="Murat C."/>
            <person name="Nagy L.G."/>
            <person name="Nolan M."/>
            <person name="Ohm R.A."/>
            <person name="Patyshakuliyeva A."/>
            <person name="Rokas A."/>
            <person name="Ruiz-Duenas F.J."/>
            <person name="Sabat G."/>
            <person name="Salamov A."/>
            <person name="Samejima M."/>
            <person name="Schmutz J."/>
            <person name="Slot J.C."/>
            <person name="St John F."/>
            <person name="Stenlid J."/>
            <person name="Sun H."/>
            <person name="Sun S."/>
            <person name="Syed K."/>
            <person name="Tsang A."/>
            <person name="Wiebenga A."/>
            <person name="Young D."/>
            <person name="Pisabarro A."/>
            <person name="Eastwood D.C."/>
            <person name="Martin F."/>
            <person name="Cullen D."/>
            <person name="Grigoriev I.V."/>
            <person name="Hibbett D.S."/>
        </authorList>
    </citation>
    <scope>NUCLEOTIDE SEQUENCE [LARGE SCALE GENOMIC DNA]</scope>
    <source>
        <strain evidence="4 5">DJM-731 SS1</strain>
    </source>
</reference>
<evidence type="ECO:0000256" key="2">
    <source>
        <dbReference type="SAM" id="MobiDB-lite"/>
    </source>
</evidence>
<dbReference type="OrthoDB" id="9909311at2759"/>
<feature type="compositionally biased region" description="Low complexity" evidence="2">
    <location>
        <begin position="286"/>
        <end position="329"/>
    </location>
</feature>